<dbReference type="InterPro" id="IPR035093">
    <property type="entry name" value="RelE/ParE_toxin_dom_sf"/>
</dbReference>
<dbReference type="EMBL" id="DVMJ01000106">
    <property type="protein sequence ID" value="HIU14671.1"/>
    <property type="molecule type" value="Genomic_DNA"/>
</dbReference>
<dbReference type="NCBIfam" id="TIGR02385">
    <property type="entry name" value="RelE_StbE"/>
    <property type="match status" value="1"/>
</dbReference>
<evidence type="ECO:0000256" key="2">
    <source>
        <dbReference type="ARBA" id="ARBA00061366"/>
    </source>
</evidence>
<dbReference type="InterPro" id="IPR004386">
    <property type="entry name" value="Toxin_YafQ-like"/>
</dbReference>
<comment type="similarity">
    <text evidence="2">Belongs to the RelE toxin family. YafQ subfamily.</text>
</comment>
<name>A0A9D1HR32_9FIRM</name>
<protein>
    <submittedName>
        <fullName evidence="4">Type II toxin-antitoxin system YafQ family toxin</fullName>
    </submittedName>
</protein>
<dbReference type="PANTHER" id="PTHR40588">
    <property type="entry name" value="MRNA INTERFERASE TOXIN YAFQ"/>
    <property type="match status" value="1"/>
</dbReference>
<reference evidence="4" key="1">
    <citation type="submission" date="2020-10" db="EMBL/GenBank/DDBJ databases">
        <authorList>
            <person name="Gilroy R."/>
        </authorList>
    </citation>
    <scope>NUCLEOTIDE SEQUENCE</scope>
    <source>
        <strain evidence="4">CHK195-11698</strain>
    </source>
</reference>
<dbReference type="GO" id="GO:0004521">
    <property type="term" value="F:RNA endonuclease activity"/>
    <property type="evidence" value="ECO:0007669"/>
    <property type="project" value="TreeGrafter"/>
</dbReference>
<dbReference type="AlphaFoldDB" id="A0A9D1HR32"/>
<accession>A0A9D1HR32</accession>
<evidence type="ECO:0000256" key="3">
    <source>
        <dbReference type="PIRSR" id="PIRSR006156-1"/>
    </source>
</evidence>
<evidence type="ECO:0000313" key="5">
    <source>
        <dbReference type="Proteomes" id="UP000824175"/>
    </source>
</evidence>
<dbReference type="PIRSF" id="PIRSF006156">
    <property type="entry name" value="YafQ"/>
    <property type="match status" value="1"/>
</dbReference>
<gene>
    <name evidence="4" type="ORF">IAD15_11500</name>
</gene>
<organism evidence="4 5">
    <name type="scientific">Candidatus Fimiplasma intestinipullorum</name>
    <dbReference type="NCBI Taxonomy" id="2840825"/>
    <lineage>
        <taxon>Bacteria</taxon>
        <taxon>Bacillati</taxon>
        <taxon>Bacillota</taxon>
        <taxon>Clostridia</taxon>
        <taxon>Eubacteriales</taxon>
        <taxon>Candidatus Fimiplasma</taxon>
    </lineage>
</organism>
<comment type="caution">
    <text evidence="4">The sequence shown here is derived from an EMBL/GenBank/DDBJ whole genome shotgun (WGS) entry which is preliminary data.</text>
</comment>
<dbReference type="FunFam" id="3.30.2310.20:FF:000003">
    <property type="entry name" value="Type II toxin-antitoxin system YafQ family toxin"/>
    <property type="match status" value="1"/>
</dbReference>
<dbReference type="PANTHER" id="PTHR40588:SF1">
    <property type="entry name" value="MRNA INTERFERASE TOXIN YAFQ"/>
    <property type="match status" value="1"/>
</dbReference>
<dbReference type="InterPro" id="IPR007712">
    <property type="entry name" value="RelE/ParE_toxin"/>
</dbReference>
<keyword evidence="1" id="KW-1277">Toxin-antitoxin system</keyword>
<dbReference type="Pfam" id="PF15738">
    <property type="entry name" value="YafQ_toxin"/>
    <property type="match status" value="1"/>
</dbReference>
<evidence type="ECO:0000256" key="1">
    <source>
        <dbReference type="ARBA" id="ARBA00022649"/>
    </source>
</evidence>
<sequence length="91" mass="10715">MKLDIIWTSRFKKDYKKAMKRGKNMNLIDEIILKLSRGEPLPLVNRDHELTGDYVGYRECHIQPDWLLVYRIENNVLALVLARTGSHSDLF</sequence>
<dbReference type="GO" id="GO:0006402">
    <property type="term" value="P:mRNA catabolic process"/>
    <property type="evidence" value="ECO:0007669"/>
    <property type="project" value="TreeGrafter"/>
</dbReference>
<dbReference type="SUPFAM" id="SSF143011">
    <property type="entry name" value="RelE-like"/>
    <property type="match status" value="1"/>
</dbReference>
<proteinExistence type="inferred from homology"/>
<evidence type="ECO:0000313" key="4">
    <source>
        <dbReference type="EMBL" id="HIU14671.1"/>
    </source>
</evidence>
<dbReference type="Gene3D" id="3.30.2310.20">
    <property type="entry name" value="RelE-like"/>
    <property type="match status" value="1"/>
</dbReference>
<dbReference type="GO" id="GO:0006415">
    <property type="term" value="P:translational termination"/>
    <property type="evidence" value="ECO:0007669"/>
    <property type="project" value="TreeGrafter"/>
</dbReference>
<dbReference type="Proteomes" id="UP000824175">
    <property type="component" value="Unassembled WGS sequence"/>
</dbReference>
<reference evidence="4" key="2">
    <citation type="journal article" date="2021" name="PeerJ">
        <title>Extensive microbial diversity within the chicken gut microbiome revealed by metagenomics and culture.</title>
        <authorList>
            <person name="Gilroy R."/>
            <person name="Ravi A."/>
            <person name="Getino M."/>
            <person name="Pursley I."/>
            <person name="Horton D.L."/>
            <person name="Alikhan N.F."/>
            <person name="Baker D."/>
            <person name="Gharbi K."/>
            <person name="Hall N."/>
            <person name="Watson M."/>
            <person name="Adriaenssens E.M."/>
            <person name="Foster-Nyarko E."/>
            <person name="Jarju S."/>
            <person name="Secka A."/>
            <person name="Antonio M."/>
            <person name="Oren A."/>
            <person name="Chaudhuri R.R."/>
            <person name="La Ragione R."/>
            <person name="Hildebrand F."/>
            <person name="Pallen M.J."/>
        </authorList>
    </citation>
    <scope>NUCLEOTIDE SEQUENCE</scope>
    <source>
        <strain evidence="4">CHK195-11698</strain>
    </source>
</reference>
<feature type="active site" description="Proton donor" evidence="3">
    <location>
        <position position="87"/>
    </location>
</feature>